<reference evidence="3" key="1">
    <citation type="submission" date="2015-05" db="EMBL/GenBank/DDBJ databases">
        <authorList>
            <consortium name="Pathogen Informatics"/>
        </authorList>
    </citation>
    <scope>NUCLEOTIDE SEQUENCE [LARGE SCALE GENOMIC DNA]</scope>
    <source>
        <strain evidence="3">L1-83</strain>
    </source>
</reference>
<feature type="transmembrane region" description="Helical" evidence="1">
    <location>
        <begin position="124"/>
        <end position="145"/>
    </location>
</feature>
<evidence type="ECO:0000256" key="1">
    <source>
        <dbReference type="SAM" id="Phobius"/>
    </source>
</evidence>
<dbReference type="EMBL" id="CVRS01000090">
    <property type="protein sequence ID" value="CRL41249.1"/>
    <property type="molecule type" value="Genomic_DNA"/>
</dbReference>
<dbReference type="RefSeq" id="WP_055040079.1">
    <property type="nucleotide sequence ID" value="NZ_CATYLF010000060.1"/>
</dbReference>
<keyword evidence="1" id="KW-1133">Transmembrane helix</keyword>
<protein>
    <submittedName>
        <fullName evidence="2">Uncharacterized protein</fullName>
    </submittedName>
</protein>
<feature type="transmembrane region" description="Helical" evidence="1">
    <location>
        <begin position="6"/>
        <end position="21"/>
    </location>
</feature>
<keyword evidence="3" id="KW-1185">Reference proteome</keyword>
<evidence type="ECO:0000313" key="3">
    <source>
        <dbReference type="Proteomes" id="UP000049828"/>
    </source>
</evidence>
<name>A0A0M6WVL7_9FIRM</name>
<gene>
    <name evidence="2" type="ORF">RIL183_28901</name>
</gene>
<keyword evidence="1" id="KW-0812">Transmembrane</keyword>
<dbReference type="STRING" id="360807.ERS852392_02896"/>
<accession>A0A0M6WVL7</accession>
<keyword evidence="1" id="KW-0472">Membrane</keyword>
<dbReference type="OrthoDB" id="2662505at2"/>
<sequence length="547" mass="64108">MWIFEGILYVILLLVFIRYDRKKRLWIKTVSQEEKFEHYLSELSATYGKQKNIEEAVAEVEESHTVTLPTEHSYVRIYGAMCAVIREDGDILSDGYSVFQRNLQYLKEEIRENLLLCKSKMHGFTGLDVLSVLPVCFLPVVRLWAIQVSEGLSAYYYGSYGMLTTVLLFAATIGIYGLILWLFLPDEEQKDRYRLEKWLLQFPWMAYLLDVYVSRHYTKCLKKNEQIKQLQGFGNVRAFLMKKVCFFAAALLGSVLFLTVYQNAERSQILTQIKIPSYQLMMLPERAQEQVKKQYQELVAQVVPETFKMDQEAFKEHLEQLAVWEELKQELSLTESVQGAEEFVKALFLQVRAYQGIRIAWYHILFIVVVSILAFQIPELFLVAEQWKSREKRMSECLRLQTVVLLLIHYEKTTVEEILCQMENFAVLFQSQMAEAVDHFSYDRIRSLQKLKQEIPDEPVQRICDALEFCEELPVEEAFLNLEDEREYFLKKNMEERKNYQGECIALAKMSAYLPMFLLIILKLVVPFVAEGLSELQAYSQSMTGFF</sequence>
<feature type="transmembrane region" description="Helical" evidence="1">
    <location>
        <begin position="157"/>
        <end position="184"/>
    </location>
</feature>
<organism evidence="2 3">
    <name type="scientific">Roseburia inulinivorans</name>
    <dbReference type="NCBI Taxonomy" id="360807"/>
    <lineage>
        <taxon>Bacteria</taxon>
        <taxon>Bacillati</taxon>
        <taxon>Bacillota</taxon>
        <taxon>Clostridia</taxon>
        <taxon>Lachnospirales</taxon>
        <taxon>Lachnospiraceae</taxon>
        <taxon>Roseburia</taxon>
    </lineage>
</organism>
<dbReference type="Proteomes" id="UP000049828">
    <property type="component" value="Unassembled WGS sequence"/>
</dbReference>
<evidence type="ECO:0000313" key="2">
    <source>
        <dbReference type="EMBL" id="CRL41249.1"/>
    </source>
</evidence>
<proteinExistence type="predicted"/>
<feature type="transmembrane region" description="Helical" evidence="1">
    <location>
        <begin position="359"/>
        <end position="384"/>
    </location>
</feature>
<feature type="transmembrane region" description="Helical" evidence="1">
    <location>
        <begin position="512"/>
        <end position="530"/>
    </location>
</feature>
<dbReference type="AlphaFoldDB" id="A0A0M6WVL7"/>
<feature type="transmembrane region" description="Helical" evidence="1">
    <location>
        <begin position="244"/>
        <end position="261"/>
    </location>
</feature>